<dbReference type="SUPFAM" id="SSF52540">
    <property type="entry name" value="P-loop containing nucleoside triphosphate hydrolases"/>
    <property type="match status" value="1"/>
</dbReference>
<keyword evidence="1" id="KW-0813">Transport</keyword>
<evidence type="ECO:0000313" key="7">
    <source>
        <dbReference type="Proteomes" id="UP000679950"/>
    </source>
</evidence>
<evidence type="ECO:0000256" key="4">
    <source>
        <dbReference type="ARBA" id="ARBA00022967"/>
    </source>
</evidence>
<dbReference type="InterPro" id="IPR003439">
    <property type="entry name" value="ABC_transporter-like_ATP-bd"/>
</dbReference>
<dbReference type="Pfam" id="PF00005">
    <property type="entry name" value="ABC_tran"/>
    <property type="match status" value="1"/>
</dbReference>
<dbReference type="PANTHER" id="PTHR42788:SF13">
    <property type="entry name" value="ALIPHATIC SULFONATES IMPORT ATP-BINDING PROTEIN SSUB"/>
    <property type="match status" value="1"/>
</dbReference>
<proteinExistence type="predicted"/>
<dbReference type="InterPro" id="IPR003593">
    <property type="entry name" value="AAA+_ATPase"/>
</dbReference>
<accession>A0ABQ4KN95</accession>
<dbReference type="CDD" id="cd03293">
    <property type="entry name" value="ABC_NrtD_SsuB_transporters"/>
    <property type="match status" value="1"/>
</dbReference>
<dbReference type="InterPro" id="IPR017871">
    <property type="entry name" value="ABC_transporter-like_CS"/>
</dbReference>
<dbReference type="PROSITE" id="PS50893">
    <property type="entry name" value="ABC_TRANSPORTER_2"/>
    <property type="match status" value="1"/>
</dbReference>
<protein>
    <submittedName>
        <fullName evidence="6">ABC transporter ATP-binding protein</fullName>
    </submittedName>
</protein>
<sequence length="276" mass="31562">MHAKIKELTDLREPLINIHNLSVEFQTGTNEKTIALNNVNLGVNKDEFICVMGPSGCGKTTLLNTIAGMQAITSGTITIGGREVEKPSPERAVVFQDDAVFPWMTVEENIGFSLRMQKKSKREIKETVERFLKLVKLEDFRTAWPKQLSGGMRKRVDIARAYAANPKVLLLDEPFGPLDIMTKEHLQEELRRLWLQAPRTVIFITHDLEEALYLGDRIVVMTPRPGKIHSIYEPNFPKERDMSIKTSDAFVDYRKRIRSILKQEEKTQNREGDGNK</sequence>
<dbReference type="InterPro" id="IPR050166">
    <property type="entry name" value="ABC_transporter_ATP-bind"/>
</dbReference>
<keyword evidence="3 6" id="KW-0067">ATP-binding</keyword>
<dbReference type="InterPro" id="IPR027417">
    <property type="entry name" value="P-loop_NTPase"/>
</dbReference>
<evidence type="ECO:0000313" key="6">
    <source>
        <dbReference type="EMBL" id="GIN59412.1"/>
    </source>
</evidence>
<name>A0ABQ4KN95_9BACI</name>
<dbReference type="EMBL" id="BORB01000044">
    <property type="protein sequence ID" value="GIN59412.1"/>
    <property type="molecule type" value="Genomic_DNA"/>
</dbReference>
<evidence type="ECO:0000259" key="5">
    <source>
        <dbReference type="PROSITE" id="PS50893"/>
    </source>
</evidence>
<dbReference type="PANTHER" id="PTHR42788">
    <property type="entry name" value="TAURINE IMPORT ATP-BINDING PROTEIN-RELATED"/>
    <property type="match status" value="1"/>
</dbReference>
<organism evidence="6 7">
    <name type="scientific">Lederbergia ruris</name>
    <dbReference type="NCBI Taxonomy" id="217495"/>
    <lineage>
        <taxon>Bacteria</taxon>
        <taxon>Bacillati</taxon>
        <taxon>Bacillota</taxon>
        <taxon>Bacilli</taxon>
        <taxon>Bacillales</taxon>
        <taxon>Bacillaceae</taxon>
        <taxon>Lederbergia</taxon>
    </lineage>
</organism>
<dbReference type="RefSeq" id="WP_158322417.1">
    <property type="nucleotide sequence ID" value="NZ_BORB01000044.1"/>
</dbReference>
<reference evidence="6 7" key="1">
    <citation type="submission" date="2021-03" db="EMBL/GenBank/DDBJ databases">
        <title>Antimicrobial resistance genes in bacteria isolated from Japanese honey, and their potential for conferring macrolide and lincosamide resistance in the American foulbrood pathogen Paenibacillus larvae.</title>
        <authorList>
            <person name="Okamoto M."/>
            <person name="Kumagai M."/>
            <person name="Kanamori H."/>
            <person name="Takamatsu D."/>
        </authorList>
    </citation>
    <scope>NUCLEOTIDE SEQUENCE [LARGE SCALE GENOMIC DNA]</scope>
    <source>
        <strain evidence="6 7">J8TS2</strain>
    </source>
</reference>
<gene>
    <name evidence="6" type="ORF">J8TS2_37310</name>
</gene>
<keyword evidence="4" id="KW-1278">Translocase</keyword>
<evidence type="ECO:0000256" key="3">
    <source>
        <dbReference type="ARBA" id="ARBA00022840"/>
    </source>
</evidence>
<evidence type="ECO:0000256" key="2">
    <source>
        <dbReference type="ARBA" id="ARBA00022741"/>
    </source>
</evidence>
<dbReference type="SMART" id="SM00382">
    <property type="entry name" value="AAA"/>
    <property type="match status" value="1"/>
</dbReference>
<evidence type="ECO:0000256" key="1">
    <source>
        <dbReference type="ARBA" id="ARBA00022448"/>
    </source>
</evidence>
<dbReference type="GO" id="GO:0005524">
    <property type="term" value="F:ATP binding"/>
    <property type="evidence" value="ECO:0007669"/>
    <property type="project" value="UniProtKB-KW"/>
</dbReference>
<dbReference type="Proteomes" id="UP000679950">
    <property type="component" value="Unassembled WGS sequence"/>
</dbReference>
<comment type="caution">
    <text evidence="6">The sequence shown here is derived from an EMBL/GenBank/DDBJ whole genome shotgun (WGS) entry which is preliminary data.</text>
</comment>
<keyword evidence="2" id="KW-0547">Nucleotide-binding</keyword>
<keyword evidence="7" id="KW-1185">Reference proteome</keyword>
<feature type="domain" description="ABC transporter" evidence="5">
    <location>
        <begin position="18"/>
        <end position="248"/>
    </location>
</feature>
<dbReference type="PROSITE" id="PS00211">
    <property type="entry name" value="ABC_TRANSPORTER_1"/>
    <property type="match status" value="1"/>
</dbReference>
<dbReference type="Gene3D" id="3.40.50.300">
    <property type="entry name" value="P-loop containing nucleotide triphosphate hydrolases"/>
    <property type="match status" value="1"/>
</dbReference>